<dbReference type="AlphaFoldDB" id="A0A6G9YEC6"/>
<dbReference type="SUPFAM" id="SSF55874">
    <property type="entry name" value="ATPase domain of HSP90 chaperone/DNA topoisomerase II/histidine kinase"/>
    <property type="match status" value="1"/>
</dbReference>
<gene>
    <name evidence="2" type="ORF">F5544_18545</name>
</gene>
<dbReference type="Proteomes" id="UP000503540">
    <property type="component" value="Chromosome"/>
</dbReference>
<organism evidence="2 3">
    <name type="scientific">Nocardia arthritidis</name>
    <dbReference type="NCBI Taxonomy" id="228602"/>
    <lineage>
        <taxon>Bacteria</taxon>
        <taxon>Bacillati</taxon>
        <taxon>Actinomycetota</taxon>
        <taxon>Actinomycetes</taxon>
        <taxon>Mycobacteriales</taxon>
        <taxon>Nocardiaceae</taxon>
        <taxon>Nocardia</taxon>
    </lineage>
</organism>
<dbReference type="Gene3D" id="3.30.565.10">
    <property type="entry name" value="Histidine kinase-like ATPase, C-terminal domain"/>
    <property type="match status" value="1"/>
</dbReference>
<accession>A0A6G9YEC6</accession>
<feature type="region of interest" description="Disordered" evidence="1">
    <location>
        <begin position="443"/>
        <end position="513"/>
    </location>
</feature>
<dbReference type="EMBL" id="CP046172">
    <property type="protein sequence ID" value="QIS11581.1"/>
    <property type="molecule type" value="Genomic_DNA"/>
</dbReference>
<sequence>MGTIVSVADKNVHHLIRQAYNAGGPYQWAREALVNSIQAEATWVYFGVDEESFAAHGVARRYVADNGLGMDEEDLKIFLSSFGGGGRTISLTENFGQGFKASCYEWNPYGIIVISWTKKTPDGRMIWIHFDERHDRWQLKDFEVYYEDSDLAGTPDDISDRIPPAFNQALGIDLRKFHFGEIKAAGHGTVFLFLGDGIKRDTVGGDYKRGEEEVKRGIVNYLNSRFVELPRNVTVRVATIEPKPVETERRESKDRIIVDPDGNKFAIHPRRVDGIKAVISPSHQHGAVMVRHGTRIEWYLTDKDEDALYVEKGPTKPIIAVQYENEAYDRKDRLQQYRQFGIPDAIRMRVWLFVIPPPYKESEPTHWGVMPQASRGMLIGKGSTNLPWEDWQDNFYQQMPGPIKKAIEASREGVADSNDLDRRERLKRTMERLATRFRPVLLVQNDAGRESGNPASSTTGRPRAGTGNPHNQESVATRPRNRSKDAGGTGDKIILNRDESGEFSGSERRKSDGLPDIRWETFREEDVQHAARFDRRDSAAGSFGTIYVNTAFPLFRSEFNFWTQEYPKADQNDVISLVKQVYEDELVSKVMHAFKLKKQELALDSEGNPVRIKDDHINKWIEPEALTMAVLGLVNVEQRIRVTAGSRFGTGRRAKTAVGGRR</sequence>
<proteinExistence type="predicted"/>
<dbReference type="InterPro" id="IPR036890">
    <property type="entry name" value="HATPase_C_sf"/>
</dbReference>
<dbReference type="KEGG" id="nah:F5544_18545"/>
<feature type="compositionally biased region" description="Basic and acidic residues" evidence="1">
    <location>
        <begin position="494"/>
        <end position="513"/>
    </location>
</feature>
<reference evidence="2 3" key="1">
    <citation type="journal article" date="2019" name="ACS Chem. Biol.">
        <title>Identification and Mobilization of a Cryptic Antibiotic Biosynthesis Gene Locus from a Human-Pathogenic Nocardia Isolate.</title>
        <authorList>
            <person name="Herisse M."/>
            <person name="Ishida K."/>
            <person name="Porter J.L."/>
            <person name="Howden B."/>
            <person name="Hertweck C."/>
            <person name="Stinear T.P."/>
            <person name="Pidot S.J."/>
        </authorList>
    </citation>
    <scope>NUCLEOTIDE SEQUENCE [LARGE SCALE GENOMIC DNA]</scope>
    <source>
        <strain evidence="2 3">AUSMDU00012717</strain>
    </source>
</reference>
<name>A0A6G9YEC6_9NOCA</name>
<keyword evidence="3" id="KW-1185">Reference proteome</keyword>
<evidence type="ECO:0000313" key="2">
    <source>
        <dbReference type="EMBL" id="QIS11581.1"/>
    </source>
</evidence>
<evidence type="ECO:0000256" key="1">
    <source>
        <dbReference type="SAM" id="MobiDB-lite"/>
    </source>
</evidence>
<evidence type="ECO:0000313" key="3">
    <source>
        <dbReference type="Proteomes" id="UP000503540"/>
    </source>
</evidence>
<dbReference type="RefSeq" id="WP_167474373.1">
    <property type="nucleotide sequence ID" value="NZ_CP046172.1"/>
</dbReference>
<protein>
    <submittedName>
        <fullName evidence="2">Uncharacterized protein</fullName>
    </submittedName>
</protein>